<evidence type="ECO:0000313" key="2">
    <source>
        <dbReference type="EMBL" id="KAI9550244.1"/>
    </source>
</evidence>
<keyword evidence="1" id="KW-0812">Transmembrane</keyword>
<accession>A0AAD5PMM4</accession>
<evidence type="ECO:0000256" key="1">
    <source>
        <dbReference type="SAM" id="Phobius"/>
    </source>
</evidence>
<keyword evidence="1" id="KW-1133">Transmembrane helix</keyword>
<proteinExistence type="predicted"/>
<comment type="caution">
    <text evidence="2">The sequence shown here is derived from an EMBL/GenBank/DDBJ whole genome shotgun (WGS) entry which is preliminary data.</text>
</comment>
<feature type="transmembrane region" description="Helical" evidence="1">
    <location>
        <begin position="7"/>
        <end position="27"/>
    </location>
</feature>
<evidence type="ECO:0000313" key="3">
    <source>
        <dbReference type="Proteomes" id="UP000820818"/>
    </source>
</evidence>
<protein>
    <submittedName>
        <fullName evidence="2">Uncharacterized protein</fullName>
    </submittedName>
</protein>
<sequence length="355" mass="40364">MINYLKAWRSIMFAVVCVVGLLSTWYYHKTYLLVAFNADTVGQEIDNKTIVIASSLCNCQRESMLRNGPADEFHWCNSESSSRGGNQKIISYALFGESNTERYFKLIANISLTAADSYPGWIVRIYHNFSRDGPAYGRLCSVYCQHNNVDLCSVPDMINEEINSGQRSRPEPIDADLLRGLEPQMWRFLVALDVNVDVFISRDIDSVILQREVDAVQEWLRSNYTFHTMRDHPQHGVTFLAGMWGAKLAQRRDLIQGLTRAIINAGQRHKVKSPADQTALNDILWPTAQYDVMVHDSYHCQIRSLNAKTGSPNVYPFPSQRVNFAFVGNIKGLSGTANECPEACRPTHHQDWKYC</sequence>
<organism evidence="2 3">
    <name type="scientific">Daphnia sinensis</name>
    <dbReference type="NCBI Taxonomy" id="1820382"/>
    <lineage>
        <taxon>Eukaryota</taxon>
        <taxon>Metazoa</taxon>
        <taxon>Ecdysozoa</taxon>
        <taxon>Arthropoda</taxon>
        <taxon>Crustacea</taxon>
        <taxon>Branchiopoda</taxon>
        <taxon>Diplostraca</taxon>
        <taxon>Cladocera</taxon>
        <taxon>Anomopoda</taxon>
        <taxon>Daphniidae</taxon>
        <taxon>Daphnia</taxon>
        <taxon>Daphnia similis group</taxon>
    </lineage>
</organism>
<dbReference type="EMBL" id="WJBH02000175">
    <property type="protein sequence ID" value="KAI9550244.1"/>
    <property type="molecule type" value="Genomic_DNA"/>
</dbReference>
<keyword evidence="3" id="KW-1185">Reference proteome</keyword>
<reference evidence="2" key="1">
    <citation type="submission" date="2022-05" db="EMBL/GenBank/DDBJ databases">
        <title>A multi-omics perspective on studying reproductive biology in Daphnia sinensis.</title>
        <authorList>
            <person name="Jia J."/>
        </authorList>
    </citation>
    <scope>NUCLEOTIDE SEQUENCE</scope>
    <source>
        <strain evidence="2">WSL</strain>
    </source>
</reference>
<keyword evidence="1" id="KW-0472">Membrane</keyword>
<gene>
    <name evidence="2" type="ORF">GHT06_001531</name>
</gene>
<dbReference type="AlphaFoldDB" id="A0AAD5PMM4"/>
<name>A0AAD5PMM4_9CRUS</name>
<dbReference type="Proteomes" id="UP000820818">
    <property type="component" value="Unassembled WGS sequence"/>
</dbReference>